<dbReference type="SUPFAM" id="SSF57501">
    <property type="entry name" value="Cystine-knot cytokines"/>
    <property type="match status" value="1"/>
</dbReference>
<name>A0A183IEC4_9BILA</name>
<evidence type="ECO:0000313" key="1">
    <source>
        <dbReference type="EMBL" id="VDO96062.1"/>
    </source>
</evidence>
<dbReference type="WBParaSite" id="SBAD_0000206401-mRNA-1">
    <property type="protein sequence ID" value="SBAD_0000206401-mRNA-1"/>
    <property type="gene ID" value="SBAD_0000206401"/>
</dbReference>
<proteinExistence type="predicted"/>
<accession>A0A183IEC4</accession>
<dbReference type="OrthoDB" id="5977230at2759"/>
<dbReference type="PANTHER" id="PTHR33995">
    <property type="entry name" value="PROTEIN CBG18546"/>
    <property type="match status" value="1"/>
</dbReference>
<dbReference type="Proteomes" id="UP000270296">
    <property type="component" value="Unassembled WGS sequence"/>
</dbReference>
<sequence>MLLAIAVNFVAAAWESPQQLNRPETMHWMDCDAGLYIIIYPCPCVRRPESHDCISYDNRYQASTLEEAVMNFPDLTLMHMPMMKMNEEPTASMSTTEEPEATPRIATTERPKDSAGYRCTQKTCLHCTHMLTTRLKSAGMLTDDEFDQVRRRLGIPHMTESRECRRYRFSTPYVPELRESGDFQDEGIGRRVKHVMKTFSSMGLEKWNRFHSWRTKRALNSTSQIGTEYKIDCIKRGQPLDHGSDWLGLCNFCWSWRKLPKNFFPQFVNELVCDADTKCLSGWGMCRQRHKSIEVLQNLGTKEKPNYKPLTIHSPNLCDCYVKFGSAMHAFISA</sequence>
<gene>
    <name evidence="1" type="ORF">SBAD_LOCUS1968</name>
</gene>
<evidence type="ECO:0000313" key="3">
    <source>
        <dbReference type="WBParaSite" id="SBAD_0000206401-mRNA-1"/>
    </source>
</evidence>
<reference evidence="3" key="1">
    <citation type="submission" date="2016-06" db="UniProtKB">
        <authorList>
            <consortium name="WormBaseParasite"/>
        </authorList>
    </citation>
    <scope>IDENTIFICATION</scope>
</reference>
<keyword evidence="2" id="KW-1185">Reference proteome</keyword>
<evidence type="ECO:0000313" key="2">
    <source>
        <dbReference type="Proteomes" id="UP000270296"/>
    </source>
</evidence>
<reference evidence="1 2" key="2">
    <citation type="submission" date="2018-11" db="EMBL/GenBank/DDBJ databases">
        <authorList>
            <consortium name="Pathogen Informatics"/>
        </authorList>
    </citation>
    <scope>NUCLEOTIDE SEQUENCE [LARGE SCALE GENOMIC DNA]</scope>
</reference>
<dbReference type="AlphaFoldDB" id="A0A183IEC4"/>
<dbReference type="InterPro" id="IPR029034">
    <property type="entry name" value="Cystine-knot_cytokine"/>
</dbReference>
<dbReference type="EMBL" id="UZAM01007027">
    <property type="protein sequence ID" value="VDO96062.1"/>
    <property type="molecule type" value="Genomic_DNA"/>
</dbReference>
<protein>
    <submittedName>
        <fullName evidence="3">TGF-beta family profile domain-containing protein</fullName>
    </submittedName>
</protein>
<dbReference type="PANTHER" id="PTHR33995:SF8">
    <property type="entry name" value="PRION-LIKE-(Q_N-RICH)-DOMAIN-BEARING PROTEIN"/>
    <property type="match status" value="1"/>
</dbReference>
<organism evidence="3">
    <name type="scientific">Soboliphyme baturini</name>
    <dbReference type="NCBI Taxonomy" id="241478"/>
    <lineage>
        <taxon>Eukaryota</taxon>
        <taxon>Metazoa</taxon>
        <taxon>Ecdysozoa</taxon>
        <taxon>Nematoda</taxon>
        <taxon>Enoplea</taxon>
        <taxon>Dorylaimia</taxon>
        <taxon>Dioctophymatida</taxon>
        <taxon>Dioctophymatoidea</taxon>
        <taxon>Soboliphymatidae</taxon>
        <taxon>Soboliphyme</taxon>
    </lineage>
</organism>